<dbReference type="Pfam" id="PF00702">
    <property type="entry name" value="Hydrolase"/>
    <property type="match status" value="1"/>
</dbReference>
<keyword evidence="5 14" id="KW-1003">Cell membrane</keyword>
<comment type="subcellular location">
    <subcellularLocation>
        <location evidence="1">Cell membrane</location>
        <topology evidence="1">Multi-pass membrane protein</topology>
    </subcellularLocation>
</comment>
<dbReference type="GO" id="GO:0016887">
    <property type="term" value="F:ATP hydrolysis activity"/>
    <property type="evidence" value="ECO:0007669"/>
    <property type="project" value="InterPro"/>
</dbReference>
<dbReference type="SUPFAM" id="SSF56784">
    <property type="entry name" value="HAD-like"/>
    <property type="match status" value="1"/>
</dbReference>
<evidence type="ECO:0000256" key="11">
    <source>
        <dbReference type="ARBA" id="ARBA00022989"/>
    </source>
</evidence>
<evidence type="ECO:0000256" key="14">
    <source>
        <dbReference type="RuleBase" id="RU362081"/>
    </source>
</evidence>
<dbReference type="InterPro" id="IPR044492">
    <property type="entry name" value="P_typ_ATPase_HD_dom"/>
</dbReference>
<dbReference type="Pfam" id="PF00122">
    <property type="entry name" value="E1-E2_ATPase"/>
    <property type="match status" value="1"/>
</dbReference>
<dbReference type="NCBIfam" id="TIGR01494">
    <property type="entry name" value="ATPase_P-type"/>
    <property type="match status" value="1"/>
</dbReference>
<feature type="transmembrane region" description="Helical" evidence="14">
    <location>
        <begin position="153"/>
        <end position="175"/>
    </location>
</feature>
<dbReference type="NCBIfam" id="TIGR01511">
    <property type="entry name" value="ATPase-IB1_Cu"/>
    <property type="match status" value="1"/>
</dbReference>
<evidence type="ECO:0000256" key="9">
    <source>
        <dbReference type="ARBA" id="ARBA00022840"/>
    </source>
</evidence>
<dbReference type="FunFam" id="2.70.150.10:FF:000020">
    <property type="entry name" value="Copper-exporting P-type ATPase A"/>
    <property type="match status" value="1"/>
</dbReference>
<gene>
    <name evidence="16" type="primary">copA_2</name>
    <name evidence="16" type="ORF">KS4_07080</name>
</gene>
<keyword evidence="10" id="KW-1278">Translocase</keyword>
<evidence type="ECO:0000313" key="16">
    <source>
        <dbReference type="EMBL" id="QDU32674.1"/>
    </source>
</evidence>
<accession>A0A517YR22</accession>
<evidence type="ECO:0000256" key="6">
    <source>
        <dbReference type="ARBA" id="ARBA00022692"/>
    </source>
</evidence>
<dbReference type="SFLD" id="SFLDS00003">
    <property type="entry name" value="Haloacid_Dehalogenase"/>
    <property type="match status" value="1"/>
</dbReference>
<dbReference type="PROSITE" id="PS01047">
    <property type="entry name" value="HMA_1"/>
    <property type="match status" value="1"/>
</dbReference>
<keyword evidence="7 14" id="KW-0479">Metal-binding</keyword>
<keyword evidence="4" id="KW-0813">Transport</keyword>
<dbReference type="FunFam" id="3.30.70.100:FF:000005">
    <property type="entry name" value="Copper-exporting P-type ATPase A"/>
    <property type="match status" value="1"/>
</dbReference>
<dbReference type="InterPro" id="IPR059000">
    <property type="entry name" value="ATPase_P-type_domA"/>
</dbReference>
<dbReference type="PANTHER" id="PTHR43520:SF8">
    <property type="entry name" value="P-TYPE CU(+) TRANSPORTER"/>
    <property type="match status" value="1"/>
</dbReference>
<dbReference type="CDD" id="cd02094">
    <property type="entry name" value="P-type_ATPase_Cu-like"/>
    <property type="match status" value="1"/>
</dbReference>
<comment type="similarity">
    <text evidence="2 14">Belongs to the cation transport ATPase (P-type) (TC 3.A.3) family. Type IB subfamily.</text>
</comment>
<evidence type="ECO:0000256" key="10">
    <source>
        <dbReference type="ARBA" id="ARBA00022967"/>
    </source>
</evidence>
<dbReference type="GO" id="GO:0005507">
    <property type="term" value="F:copper ion binding"/>
    <property type="evidence" value="ECO:0007669"/>
    <property type="project" value="TreeGrafter"/>
</dbReference>
<feature type="domain" description="HMA" evidence="15">
    <location>
        <begin position="2"/>
        <end position="68"/>
    </location>
</feature>
<sequence length="730" mass="76991">MAKVTLDVKGMRCASCVNHVEKALLACDGVDSAVVNLPLEEAVVGYDDVEMDVEELVEVVGDAGYTAEVRGAADEEHQHGDAGSGGHEHNEVGEWKQKLIVGGVLGVVVMVLAMGWKGQASHWWQLVLATPIQVWLGWSFYKGAWNGLKHKRADMDTLVALGTSVAYVYSVFSTFFGGEYVYFDTAAMILVLIGLGKMLEARARGSAASAIRGLMDLQPPEAVVLREGNEVVVSVGEVREGEVCVVKPGQKVPVDGRVVEGGSSVDQSMVTGESLPVDVEVGSKVFGGTVNQTGAFRMEATATGGKMLLSQVVGLVKQAQTSKAKVQRIVDEIAAVFVPAVLVVAVITFIGQGIYWWGEVGGWQMAMEAMIAVLIVACPCALGLATPTAIMVGTGIGAQRGILIKDAAALERAGKLTDIVLDKTGTLTVGKPAVTDVVCMLGESCQDDVLRFAAAVEMDSEHPLGKAIVNEAKERGMVVVRAEKFESLTAAGVRGVVEGHEVIVGRMTTLREMGVEGMDELIKKRDEVLEAQKTAVGVAVDGQARGVIAFADKVRDGAVEVVAELKELGLNVVMMTGDNAGSAKAVGDRLGIDEVMAEVLPADKQAKVKTLQGEGKRRVAMVGDGINDAPALASADIGIAIGGGTDIAMDAGHVVLVGDDLKNLPRAIRLSRATMKRIYYGLGWAFIYNVVLIPVAMSGYLWPMLAAGAMAFSSVSVVGNALYLRLSWKD</sequence>
<dbReference type="Gene3D" id="3.40.1110.10">
    <property type="entry name" value="Calcium-transporting ATPase, cytoplasmic domain N"/>
    <property type="match status" value="1"/>
</dbReference>
<dbReference type="InterPro" id="IPR023298">
    <property type="entry name" value="ATPase_P-typ_TM_dom_sf"/>
</dbReference>
<feature type="transmembrane region" description="Helical" evidence="14">
    <location>
        <begin position="333"/>
        <end position="357"/>
    </location>
</feature>
<dbReference type="SFLD" id="SFLDG00002">
    <property type="entry name" value="C1.7:_P-type_atpase_like"/>
    <property type="match status" value="1"/>
</dbReference>
<dbReference type="GO" id="GO:0140581">
    <property type="term" value="F:P-type monovalent copper transporter activity"/>
    <property type="evidence" value="ECO:0007669"/>
    <property type="project" value="UniProtKB-EC"/>
</dbReference>
<dbReference type="InterPro" id="IPR036163">
    <property type="entry name" value="HMA_dom_sf"/>
</dbReference>
<dbReference type="SFLD" id="SFLDF00027">
    <property type="entry name" value="p-type_atpase"/>
    <property type="match status" value="1"/>
</dbReference>
<evidence type="ECO:0000256" key="3">
    <source>
        <dbReference type="ARBA" id="ARBA00012517"/>
    </source>
</evidence>
<feature type="transmembrane region" description="Helical" evidence="14">
    <location>
        <begin position="702"/>
        <end position="724"/>
    </location>
</feature>
<dbReference type="PROSITE" id="PS00154">
    <property type="entry name" value="ATPASE_E1_E2"/>
    <property type="match status" value="1"/>
</dbReference>
<dbReference type="Gene3D" id="3.40.50.1000">
    <property type="entry name" value="HAD superfamily/HAD-like"/>
    <property type="match status" value="1"/>
</dbReference>
<keyword evidence="12" id="KW-0406">Ion transport</keyword>
<evidence type="ECO:0000256" key="12">
    <source>
        <dbReference type="ARBA" id="ARBA00023065"/>
    </source>
</evidence>
<dbReference type="InterPro" id="IPR008250">
    <property type="entry name" value="ATPase_P-typ_transduc_dom_A_sf"/>
</dbReference>
<proteinExistence type="inferred from homology"/>
<keyword evidence="6 14" id="KW-0812">Transmembrane</keyword>
<dbReference type="GO" id="GO:0005524">
    <property type="term" value="F:ATP binding"/>
    <property type="evidence" value="ECO:0007669"/>
    <property type="project" value="UniProtKB-UniRule"/>
</dbReference>
<dbReference type="Gene3D" id="3.30.70.100">
    <property type="match status" value="1"/>
</dbReference>
<dbReference type="InterPro" id="IPR023299">
    <property type="entry name" value="ATPase_P-typ_cyto_dom_N"/>
</dbReference>
<dbReference type="Gene3D" id="2.70.150.10">
    <property type="entry name" value="Calcium-transporting ATPase, cytoplasmic transduction domain A"/>
    <property type="match status" value="1"/>
</dbReference>
<dbReference type="PRINTS" id="PR00119">
    <property type="entry name" value="CATATPASE"/>
</dbReference>
<feature type="transmembrane region" description="Helical" evidence="14">
    <location>
        <begin position="99"/>
        <end position="116"/>
    </location>
</feature>
<evidence type="ECO:0000256" key="4">
    <source>
        <dbReference type="ARBA" id="ARBA00022448"/>
    </source>
</evidence>
<feature type="transmembrane region" description="Helical" evidence="14">
    <location>
        <begin position="181"/>
        <end position="199"/>
    </location>
</feature>
<name>A0A517YR22_9BACT</name>
<organism evidence="16 17">
    <name type="scientific">Poriferisphaera corsica</name>
    <dbReference type="NCBI Taxonomy" id="2528020"/>
    <lineage>
        <taxon>Bacteria</taxon>
        <taxon>Pseudomonadati</taxon>
        <taxon>Planctomycetota</taxon>
        <taxon>Phycisphaerae</taxon>
        <taxon>Phycisphaerales</taxon>
        <taxon>Phycisphaeraceae</taxon>
        <taxon>Poriferisphaera</taxon>
    </lineage>
</organism>
<dbReference type="GO" id="GO:0043682">
    <property type="term" value="F:P-type divalent copper transporter activity"/>
    <property type="evidence" value="ECO:0007669"/>
    <property type="project" value="TreeGrafter"/>
</dbReference>
<dbReference type="GO" id="GO:0055070">
    <property type="term" value="P:copper ion homeostasis"/>
    <property type="evidence" value="ECO:0007669"/>
    <property type="project" value="TreeGrafter"/>
</dbReference>
<dbReference type="Pfam" id="PF00403">
    <property type="entry name" value="HMA"/>
    <property type="match status" value="1"/>
</dbReference>
<evidence type="ECO:0000256" key="2">
    <source>
        <dbReference type="ARBA" id="ARBA00006024"/>
    </source>
</evidence>
<dbReference type="NCBIfam" id="TIGR01525">
    <property type="entry name" value="ATPase-IB_hvy"/>
    <property type="match status" value="1"/>
</dbReference>
<evidence type="ECO:0000256" key="1">
    <source>
        <dbReference type="ARBA" id="ARBA00004651"/>
    </source>
</evidence>
<dbReference type="AlphaFoldDB" id="A0A517YR22"/>
<feature type="transmembrane region" description="Helical" evidence="14">
    <location>
        <begin position="122"/>
        <end position="141"/>
    </location>
</feature>
<dbReference type="EMBL" id="CP036425">
    <property type="protein sequence ID" value="QDU32674.1"/>
    <property type="molecule type" value="Genomic_DNA"/>
</dbReference>
<dbReference type="InterPro" id="IPR001757">
    <property type="entry name" value="P_typ_ATPase"/>
</dbReference>
<evidence type="ECO:0000313" key="17">
    <source>
        <dbReference type="Proteomes" id="UP000317369"/>
    </source>
</evidence>
<dbReference type="InterPro" id="IPR023214">
    <property type="entry name" value="HAD_sf"/>
</dbReference>
<dbReference type="KEGG" id="pcor:KS4_07080"/>
<feature type="transmembrane region" description="Helical" evidence="14">
    <location>
        <begin position="369"/>
        <end position="392"/>
    </location>
</feature>
<dbReference type="CDD" id="cd00371">
    <property type="entry name" value="HMA"/>
    <property type="match status" value="1"/>
</dbReference>
<dbReference type="EC" id="7.2.2.8" evidence="3"/>
<dbReference type="PRINTS" id="PR00943">
    <property type="entry name" value="CUATPASE"/>
</dbReference>
<dbReference type="Proteomes" id="UP000317369">
    <property type="component" value="Chromosome"/>
</dbReference>
<keyword evidence="13 14" id="KW-0472">Membrane</keyword>
<dbReference type="RefSeq" id="WP_200761525.1">
    <property type="nucleotide sequence ID" value="NZ_CP036425.1"/>
</dbReference>
<dbReference type="PROSITE" id="PS50846">
    <property type="entry name" value="HMA_2"/>
    <property type="match status" value="1"/>
</dbReference>
<evidence type="ECO:0000256" key="5">
    <source>
        <dbReference type="ARBA" id="ARBA00022475"/>
    </source>
</evidence>
<dbReference type="SUPFAM" id="SSF81653">
    <property type="entry name" value="Calcium ATPase, transduction domain A"/>
    <property type="match status" value="1"/>
</dbReference>
<evidence type="ECO:0000256" key="13">
    <source>
        <dbReference type="ARBA" id="ARBA00023136"/>
    </source>
</evidence>
<evidence type="ECO:0000259" key="15">
    <source>
        <dbReference type="PROSITE" id="PS50846"/>
    </source>
</evidence>
<dbReference type="InterPro" id="IPR027256">
    <property type="entry name" value="P-typ_ATPase_IB"/>
</dbReference>
<dbReference type="InterPro" id="IPR017969">
    <property type="entry name" value="Heavy-metal-associated_CS"/>
</dbReference>
<protein>
    <recommendedName>
        <fullName evidence="3">P-type Cu(+) transporter</fullName>
        <ecNumber evidence="3">7.2.2.8</ecNumber>
    </recommendedName>
</protein>
<reference evidence="16 17" key="1">
    <citation type="submission" date="2019-02" db="EMBL/GenBank/DDBJ databases">
        <title>Deep-cultivation of Planctomycetes and their phenomic and genomic characterization uncovers novel biology.</title>
        <authorList>
            <person name="Wiegand S."/>
            <person name="Jogler M."/>
            <person name="Boedeker C."/>
            <person name="Pinto D."/>
            <person name="Vollmers J."/>
            <person name="Rivas-Marin E."/>
            <person name="Kohn T."/>
            <person name="Peeters S.H."/>
            <person name="Heuer A."/>
            <person name="Rast P."/>
            <person name="Oberbeckmann S."/>
            <person name="Bunk B."/>
            <person name="Jeske O."/>
            <person name="Meyerdierks A."/>
            <person name="Storesund J.E."/>
            <person name="Kallscheuer N."/>
            <person name="Luecker S."/>
            <person name="Lage O.M."/>
            <person name="Pohl T."/>
            <person name="Merkel B.J."/>
            <person name="Hornburger P."/>
            <person name="Mueller R.-W."/>
            <person name="Bruemmer F."/>
            <person name="Labrenz M."/>
            <person name="Spormann A.M."/>
            <person name="Op den Camp H."/>
            <person name="Overmann J."/>
            <person name="Amann R."/>
            <person name="Jetten M.S.M."/>
            <person name="Mascher T."/>
            <person name="Medema M.H."/>
            <person name="Devos D.P."/>
            <person name="Kaster A.-K."/>
            <person name="Ovreas L."/>
            <person name="Rohde M."/>
            <person name="Galperin M.Y."/>
            <person name="Jogler C."/>
        </authorList>
    </citation>
    <scope>NUCLEOTIDE SEQUENCE [LARGE SCALE GENOMIC DNA]</scope>
    <source>
        <strain evidence="16 17">KS4</strain>
    </source>
</reference>
<feature type="transmembrane region" description="Helical" evidence="14">
    <location>
        <begin position="678"/>
        <end position="696"/>
    </location>
</feature>
<dbReference type="SUPFAM" id="SSF55008">
    <property type="entry name" value="HMA, heavy metal-associated domain"/>
    <property type="match status" value="1"/>
</dbReference>
<evidence type="ECO:0000256" key="7">
    <source>
        <dbReference type="ARBA" id="ARBA00022723"/>
    </source>
</evidence>
<keyword evidence="8 14" id="KW-0547">Nucleotide-binding</keyword>
<keyword evidence="17" id="KW-1185">Reference proteome</keyword>
<dbReference type="GO" id="GO:0060003">
    <property type="term" value="P:copper ion export"/>
    <property type="evidence" value="ECO:0007669"/>
    <property type="project" value="UniProtKB-ARBA"/>
</dbReference>
<dbReference type="InterPro" id="IPR018303">
    <property type="entry name" value="ATPase_P-typ_P_site"/>
</dbReference>
<keyword evidence="9 14" id="KW-0067">ATP-binding</keyword>
<dbReference type="InterPro" id="IPR006121">
    <property type="entry name" value="HMA_dom"/>
</dbReference>
<dbReference type="GO" id="GO:0005886">
    <property type="term" value="C:plasma membrane"/>
    <property type="evidence" value="ECO:0007669"/>
    <property type="project" value="UniProtKB-SubCell"/>
</dbReference>
<dbReference type="InterPro" id="IPR036412">
    <property type="entry name" value="HAD-like_sf"/>
</dbReference>
<dbReference type="PANTHER" id="PTHR43520">
    <property type="entry name" value="ATP7, ISOFORM B"/>
    <property type="match status" value="1"/>
</dbReference>
<dbReference type="SUPFAM" id="SSF81665">
    <property type="entry name" value="Calcium ATPase, transmembrane domain M"/>
    <property type="match status" value="1"/>
</dbReference>
<evidence type="ECO:0000256" key="8">
    <source>
        <dbReference type="ARBA" id="ARBA00022741"/>
    </source>
</evidence>
<keyword evidence="11 14" id="KW-1133">Transmembrane helix</keyword>